<dbReference type="InterPro" id="IPR041694">
    <property type="entry name" value="ADH_N_2"/>
</dbReference>
<dbReference type="Gene3D" id="3.40.50.720">
    <property type="entry name" value="NAD(P)-binding Rossmann-like Domain"/>
    <property type="match status" value="3"/>
</dbReference>
<evidence type="ECO:0000313" key="3">
    <source>
        <dbReference type="EMBL" id="KAH7572394.1"/>
    </source>
</evidence>
<evidence type="ECO:0000313" key="4">
    <source>
        <dbReference type="Proteomes" id="UP000827721"/>
    </source>
</evidence>
<dbReference type="SUPFAM" id="SSF50129">
    <property type="entry name" value="GroES-like"/>
    <property type="match status" value="2"/>
</dbReference>
<dbReference type="EMBL" id="JAFEMO010000004">
    <property type="protein sequence ID" value="KAH7572394.1"/>
    <property type="molecule type" value="Genomic_DNA"/>
</dbReference>
<name>A0ABQ8I7A4_9ROSI</name>
<sequence length="892" mass="97377">MRCLLSLNNTSITVTMEVTNRYITIKTPVGGAPKESDFEIKAAVLPLKVEPGTNTIIVKNLYVSIDPYQVNRIKSFSSSQSAINFATRVTPGTAFDAYGVGKVVVSGNPEFEEGDLVVGFITWGDYTVVEPGAMLRKCDSMGLPLSYQVGILGFSGLTAYAGLFDICKPKKGEKMFVSAASGSVGNLVGQYVKLFGCYVVGSTESNENVALLKKKLGFDDAFNYKEETDLKATLKRYFPDGIDIYFDNVGAEMQEAAVANMKTFGRVVVCGVISEYTDAGKRAAPDMLDVVLEDISSRVESIPSTFVGLFRGDNIGKKILFLGIQNLRKVIWLSGLSLGETTYAGLFDICRPKKGEKIFVSAGLVGNLVGQYAKLFGCYVVGSTGSNEKVALLKEKLGFDYAFNYKEETDLKATLKRYFPDGIDIYFDNVGLEMQEAAVANMKTFSRVVVCGVISEYTKAEKRAAPDMLDVVYKKIKIQGFLAADYMSVYQDFLQKRCNYLRGGEIQVLEDISSGMESIPSAFVGLFRGDNIEKKISLNNTSITVTMEVTNRYITIKTPVGGAPKESDFEIKAAVLPLKVEPGTNTIIVKNLYVSIDPYQVNRIKSFSSSQSAINFATRVTPGTAFDAYGVGKVVVSGNPEFEEGDLVVGFITWGDYTVVEPGAMLRKCDSMGLPLSYQVGILGFSGLTAYAGLFDICKPKKGEKMFLSAASGSVGNLVGQYAKLFGCYVVGSTGSNKKVVLLKEKLGFDEAFNYKEEIDLKATLKRYFPDGIDIYFDNVGAEMQEAAVANMKTFGRVVVCGVISEYTDAGKRAAPDMLDVVYKRIKIHGFLTPDHMSMYQDFLQKTCDHLRAGEIQVLEDISSGVESIPSAFVGLFRGDNIGKKIVQIAEE</sequence>
<organism evidence="3 4">
    <name type="scientific">Xanthoceras sorbifolium</name>
    <dbReference type="NCBI Taxonomy" id="99658"/>
    <lineage>
        <taxon>Eukaryota</taxon>
        <taxon>Viridiplantae</taxon>
        <taxon>Streptophyta</taxon>
        <taxon>Embryophyta</taxon>
        <taxon>Tracheophyta</taxon>
        <taxon>Spermatophyta</taxon>
        <taxon>Magnoliopsida</taxon>
        <taxon>eudicotyledons</taxon>
        <taxon>Gunneridae</taxon>
        <taxon>Pentapetalae</taxon>
        <taxon>rosids</taxon>
        <taxon>malvids</taxon>
        <taxon>Sapindales</taxon>
        <taxon>Sapindaceae</taxon>
        <taxon>Xanthoceroideae</taxon>
        <taxon>Xanthoceras</taxon>
    </lineage>
</organism>
<gene>
    <name evidence="3" type="ORF">JRO89_XS04G0249300</name>
</gene>
<feature type="domain" description="Enoyl reductase (ER)" evidence="2">
    <location>
        <begin position="562"/>
        <end position="887"/>
    </location>
</feature>
<proteinExistence type="predicted"/>
<dbReference type="InterPro" id="IPR011032">
    <property type="entry name" value="GroES-like_sf"/>
</dbReference>
<keyword evidence="4" id="KW-1185">Reference proteome</keyword>
<dbReference type="SMART" id="SM00829">
    <property type="entry name" value="PKS_ER"/>
    <property type="match status" value="1"/>
</dbReference>
<dbReference type="Pfam" id="PF00107">
    <property type="entry name" value="ADH_zinc_N"/>
    <property type="match status" value="3"/>
</dbReference>
<dbReference type="PANTHER" id="PTHR43205:SF12">
    <property type="entry name" value="OS06G0602900 PROTEIN"/>
    <property type="match status" value="1"/>
</dbReference>
<dbReference type="InterPro" id="IPR020843">
    <property type="entry name" value="ER"/>
</dbReference>
<comment type="caution">
    <text evidence="3">The sequence shown here is derived from an EMBL/GenBank/DDBJ whole genome shotgun (WGS) entry which is preliminary data.</text>
</comment>
<dbReference type="PANTHER" id="PTHR43205">
    <property type="entry name" value="PROSTAGLANDIN REDUCTASE"/>
    <property type="match status" value="1"/>
</dbReference>
<evidence type="ECO:0000256" key="1">
    <source>
        <dbReference type="ARBA" id="ARBA00023002"/>
    </source>
</evidence>
<dbReference type="InterPro" id="IPR013149">
    <property type="entry name" value="ADH-like_C"/>
</dbReference>
<dbReference type="Gene3D" id="3.90.180.10">
    <property type="entry name" value="Medium-chain alcohol dehydrogenases, catalytic domain"/>
    <property type="match status" value="2"/>
</dbReference>
<dbReference type="InterPro" id="IPR045010">
    <property type="entry name" value="MDR_fam"/>
</dbReference>
<evidence type="ECO:0000259" key="2">
    <source>
        <dbReference type="SMART" id="SM00829"/>
    </source>
</evidence>
<dbReference type="InterPro" id="IPR036291">
    <property type="entry name" value="NAD(P)-bd_dom_sf"/>
</dbReference>
<dbReference type="SUPFAM" id="SSF51735">
    <property type="entry name" value="NAD(P)-binding Rossmann-fold domains"/>
    <property type="match status" value="3"/>
</dbReference>
<protein>
    <recommendedName>
        <fullName evidence="2">Enoyl reductase (ER) domain-containing protein</fullName>
    </recommendedName>
</protein>
<dbReference type="Proteomes" id="UP000827721">
    <property type="component" value="Unassembled WGS sequence"/>
</dbReference>
<reference evidence="3 4" key="1">
    <citation type="submission" date="2021-02" db="EMBL/GenBank/DDBJ databases">
        <title>Plant Genome Project.</title>
        <authorList>
            <person name="Zhang R.-G."/>
        </authorList>
    </citation>
    <scope>NUCLEOTIDE SEQUENCE [LARGE SCALE GENOMIC DNA]</scope>
    <source>
        <tissue evidence="3">Leaves</tissue>
    </source>
</reference>
<keyword evidence="1" id="KW-0560">Oxidoreductase</keyword>
<dbReference type="Pfam" id="PF16884">
    <property type="entry name" value="ADH_N_2"/>
    <property type="match status" value="2"/>
</dbReference>
<accession>A0ABQ8I7A4</accession>